<name>A0ABU3BR75_9BACT</name>
<evidence type="ECO:0000313" key="3">
    <source>
        <dbReference type="EMBL" id="MDT0631686.1"/>
    </source>
</evidence>
<dbReference type="EMBL" id="JAVRHT010000015">
    <property type="protein sequence ID" value="MDT0631686.1"/>
    <property type="molecule type" value="Genomic_DNA"/>
</dbReference>
<accession>A0ABU3BR75</accession>
<evidence type="ECO:0000256" key="1">
    <source>
        <dbReference type="SAM" id="SignalP"/>
    </source>
</evidence>
<reference evidence="3 4" key="1">
    <citation type="submission" date="2023-09" db="EMBL/GenBank/DDBJ databases">
        <authorList>
            <person name="Rey-Velasco X."/>
        </authorList>
    </citation>
    <scope>NUCLEOTIDE SEQUENCE [LARGE SCALE GENOMIC DNA]</scope>
    <source>
        <strain evidence="3 4">F394</strain>
    </source>
</reference>
<organism evidence="3 4">
    <name type="scientific">Rubrivirga litoralis</name>
    <dbReference type="NCBI Taxonomy" id="3075598"/>
    <lineage>
        <taxon>Bacteria</taxon>
        <taxon>Pseudomonadati</taxon>
        <taxon>Rhodothermota</taxon>
        <taxon>Rhodothermia</taxon>
        <taxon>Rhodothermales</taxon>
        <taxon>Rubricoccaceae</taxon>
        <taxon>Rubrivirga</taxon>
    </lineage>
</organism>
<evidence type="ECO:0000259" key="2">
    <source>
        <dbReference type="Pfam" id="PF22807"/>
    </source>
</evidence>
<dbReference type="Pfam" id="PF22807">
    <property type="entry name" value="TrAA12"/>
    <property type="match status" value="1"/>
</dbReference>
<dbReference type="InterPro" id="IPR054539">
    <property type="entry name" value="Beta-prop_PDH"/>
</dbReference>
<comment type="caution">
    <text evidence="3">The sequence shown here is derived from an EMBL/GenBank/DDBJ whole genome shotgun (WGS) entry which is preliminary data.</text>
</comment>
<gene>
    <name evidence="3" type="ORF">RM540_07980</name>
</gene>
<dbReference type="SUPFAM" id="SSF50952">
    <property type="entry name" value="Soluble quinoprotein glucose dehydrogenase"/>
    <property type="match status" value="1"/>
</dbReference>
<dbReference type="InterPro" id="IPR011042">
    <property type="entry name" value="6-blade_b-propeller_TolB-like"/>
</dbReference>
<sequence length="446" mass="47123">MRPVLLAALLAACSSAPSAPAPPADDYAAADSTDLPQAVRTETLAPAPIRITVDELPEPFASESVRKGPDVVDVPDDAFLRVPAGFAVQVWADDLESPRWLALAPDGSVLLAASRENTILRLQDADGDGVAEDRETFATADANALDLPMGMAFADGAFFVGNTSEVRRYPYAPGAGRLEGEGTVIADLPGGGYNQHWTRNVVASPDGDSLYVTVGSESNVDPEELPRASVFRITPGGAGRETVSFGLRNPVGLDFHPATGVPYVTVNERDRLGDGLVPDYLTSIGAGADGEPRFYGWPYAYFTPDNLDPRRTDDGQSERPDLAAQTVAPDVLFESHSAALGLAFYPTGATTAGGAASFPARYQGGAFVAFRGSWNKSQGTGYKVVFVPFEDGRPTGTYEDFLTGFLIDPAGPTTWGRPVGVLVLPDGSLLVTEEANGRIYRVSYTG</sequence>
<feature type="domain" description="Pyrroloquinoline quinone-dependent pyranose dehydrogenase beta-propeller" evidence="2">
    <location>
        <begin position="82"/>
        <end position="443"/>
    </location>
</feature>
<feature type="signal peptide" evidence="1">
    <location>
        <begin position="1"/>
        <end position="21"/>
    </location>
</feature>
<keyword evidence="4" id="KW-1185">Reference proteome</keyword>
<evidence type="ECO:0000313" key="4">
    <source>
        <dbReference type="Proteomes" id="UP001267426"/>
    </source>
</evidence>
<keyword evidence="1" id="KW-0732">Signal</keyword>
<dbReference type="InterPro" id="IPR011041">
    <property type="entry name" value="Quinoprot_gluc/sorb_DH_b-prop"/>
</dbReference>
<feature type="chain" id="PRO_5045292060" evidence="1">
    <location>
        <begin position="22"/>
        <end position="446"/>
    </location>
</feature>
<dbReference type="Gene3D" id="2.120.10.30">
    <property type="entry name" value="TolB, C-terminal domain"/>
    <property type="match status" value="1"/>
</dbReference>
<dbReference type="RefSeq" id="WP_311663027.1">
    <property type="nucleotide sequence ID" value="NZ_JAVRHT010000015.1"/>
</dbReference>
<dbReference type="Proteomes" id="UP001267426">
    <property type="component" value="Unassembled WGS sequence"/>
</dbReference>
<proteinExistence type="predicted"/>
<protein>
    <submittedName>
        <fullName evidence="3">PQQ-dependent sugar dehydrogenase</fullName>
    </submittedName>
</protein>
<dbReference type="PANTHER" id="PTHR33546:SF1">
    <property type="entry name" value="LARGE, MULTIFUNCTIONAL SECRETED PROTEIN"/>
    <property type="match status" value="1"/>
</dbReference>
<dbReference type="PANTHER" id="PTHR33546">
    <property type="entry name" value="LARGE, MULTIFUNCTIONAL SECRETED PROTEIN-RELATED"/>
    <property type="match status" value="1"/>
</dbReference>